<keyword evidence="4 9" id="KW-0812">Transmembrane</keyword>
<keyword evidence="5" id="KW-1133">Transmembrane helix</keyword>
<sequence>MLFKDKFEQGTLDFDDGKSEVQEQELVILNLVSMDKTKFDMNQVLTLLKNLDAKYSNGFFSYRDLNGKEIFRVASGINPGLLEPDTRTHVLLLALDLHQVTDPLKAFEILLEVASNIAEKLHASICDSSRAPLSKQMIEHIKSKAQEVSHLQSIRNISVT</sequence>
<dbReference type="AlphaFoldDB" id="K6H172"/>
<comment type="similarity">
    <text evidence="8">Belongs to the ZipA family.</text>
</comment>
<keyword evidence="12" id="KW-1185">Reference proteome</keyword>
<evidence type="ECO:0000256" key="5">
    <source>
        <dbReference type="ARBA" id="ARBA00022989"/>
    </source>
</evidence>
<protein>
    <recommendedName>
        <fullName evidence="8">Cell division protein ZipA</fullName>
    </recommendedName>
</protein>
<comment type="subcellular location">
    <subcellularLocation>
        <location evidence="9">Cell inner membrane</location>
        <topology evidence="9">Single-pass type I membrane protein</topology>
    </subcellularLocation>
</comment>
<dbReference type="PANTHER" id="PTHR38685:SF1">
    <property type="entry name" value="CELL DIVISION PROTEIN ZIPA"/>
    <property type="match status" value="1"/>
</dbReference>
<evidence type="ECO:0000256" key="1">
    <source>
        <dbReference type="ARBA" id="ARBA00022475"/>
    </source>
</evidence>
<comment type="function">
    <text evidence="8">Essential cell division protein that stabilizes the FtsZ protofilaments by cross-linking them and that serves as a cytoplasmic membrane anchor for the Z ring. Also required for the recruitment to the septal ring of downstream cell division proteins.</text>
</comment>
<keyword evidence="1 9" id="KW-1003">Cell membrane</keyword>
<dbReference type="GO" id="GO:0005886">
    <property type="term" value="C:plasma membrane"/>
    <property type="evidence" value="ECO:0007669"/>
    <property type="project" value="UniProtKB-SubCell"/>
</dbReference>
<keyword evidence="7 8" id="KW-0131">Cell cycle</keyword>
<dbReference type="STRING" id="1208365.B273_0443"/>
<dbReference type="InterPro" id="IPR036765">
    <property type="entry name" value="ZipA_FtsZ-bd_C_sf"/>
</dbReference>
<feature type="domain" description="ZipA C-terminal FtsZ-binding" evidence="10">
    <location>
        <begin position="23"/>
        <end position="145"/>
    </location>
</feature>
<keyword evidence="2 9" id="KW-0997">Cell inner membrane</keyword>
<evidence type="ECO:0000256" key="2">
    <source>
        <dbReference type="ARBA" id="ARBA00022519"/>
    </source>
</evidence>
<name>K6H172_9GAMM</name>
<keyword evidence="3 8" id="KW-0132">Cell division</keyword>
<dbReference type="SUPFAM" id="SSF64383">
    <property type="entry name" value="Cell-division protein ZipA, C-terminal domain"/>
    <property type="match status" value="1"/>
</dbReference>
<dbReference type="GO" id="GO:0000917">
    <property type="term" value="P:division septum assembly"/>
    <property type="evidence" value="ECO:0007669"/>
    <property type="project" value="TreeGrafter"/>
</dbReference>
<dbReference type="PANTHER" id="PTHR38685">
    <property type="entry name" value="CELL DIVISION PROTEIN ZIPA"/>
    <property type="match status" value="1"/>
</dbReference>
<dbReference type="Gene3D" id="3.30.1400.10">
    <property type="entry name" value="ZipA, C-terminal FtsZ-binding domain"/>
    <property type="match status" value="1"/>
</dbReference>
<dbReference type="EMBL" id="AMWX01000009">
    <property type="protein sequence ID" value="EKO36298.1"/>
    <property type="molecule type" value="Genomic_DNA"/>
</dbReference>
<dbReference type="SMART" id="SM00771">
    <property type="entry name" value="ZipA_C"/>
    <property type="match status" value="1"/>
</dbReference>
<evidence type="ECO:0000313" key="11">
    <source>
        <dbReference type="EMBL" id="EKO36298.1"/>
    </source>
</evidence>
<dbReference type="InterPro" id="IPR007449">
    <property type="entry name" value="ZipA_FtsZ-bd_C"/>
</dbReference>
<dbReference type="Pfam" id="PF04354">
    <property type="entry name" value="ZipA_C"/>
    <property type="match status" value="1"/>
</dbReference>
<evidence type="ECO:0000256" key="8">
    <source>
        <dbReference type="RuleBase" id="RU003612"/>
    </source>
</evidence>
<evidence type="ECO:0000256" key="6">
    <source>
        <dbReference type="ARBA" id="ARBA00023136"/>
    </source>
</evidence>
<dbReference type="InterPro" id="IPR011919">
    <property type="entry name" value="Cell_div_ZipA"/>
</dbReference>
<accession>K6H172</accession>
<gene>
    <name evidence="11" type="primary">zipA</name>
    <name evidence="11" type="ORF">B273_0443</name>
</gene>
<dbReference type="GO" id="GO:0032153">
    <property type="term" value="C:cell division site"/>
    <property type="evidence" value="ECO:0007669"/>
    <property type="project" value="TreeGrafter"/>
</dbReference>
<evidence type="ECO:0000259" key="10">
    <source>
        <dbReference type="SMART" id="SM00771"/>
    </source>
</evidence>
<dbReference type="Proteomes" id="UP000010310">
    <property type="component" value="Unassembled WGS sequence"/>
</dbReference>
<reference evidence="11 12" key="1">
    <citation type="submission" date="2012-09" db="EMBL/GenBank/DDBJ databases">
        <authorList>
            <person name="Dupont C.L."/>
            <person name="Rusch D.B."/>
            <person name="Lombardo M.-J."/>
            <person name="Novotny M."/>
            <person name="Yee-Greenbaum J."/>
            <person name="Laskin R."/>
        </authorList>
    </citation>
    <scope>NUCLEOTIDE SEQUENCE [LARGE SCALE GENOMIC DNA]</scope>
    <source>
        <strain evidence="11">SAR86E</strain>
    </source>
</reference>
<proteinExistence type="inferred from homology"/>
<evidence type="ECO:0000256" key="4">
    <source>
        <dbReference type="ARBA" id="ARBA00022692"/>
    </source>
</evidence>
<evidence type="ECO:0000256" key="9">
    <source>
        <dbReference type="RuleBase" id="RU003613"/>
    </source>
</evidence>
<evidence type="ECO:0000313" key="12">
    <source>
        <dbReference type="Proteomes" id="UP000010310"/>
    </source>
</evidence>
<organism evidence="11 12">
    <name type="scientific">SAR86 cluster bacterium SAR86E</name>
    <dbReference type="NCBI Taxonomy" id="1208365"/>
    <lineage>
        <taxon>Bacteria</taxon>
        <taxon>Pseudomonadati</taxon>
        <taxon>Pseudomonadota</taxon>
        <taxon>Gammaproteobacteria</taxon>
        <taxon>SAR86 cluster</taxon>
    </lineage>
</organism>
<evidence type="ECO:0000256" key="7">
    <source>
        <dbReference type="ARBA" id="ARBA00023306"/>
    </source>
</evidence>
<evidence type="ECO:0000256" key="3">
    <source>
        <dbReference type="ARBA" id="ARBA00022618"/>
    </source>
</evidence>
<comment type="caution">
    <text evidence="11">The sequence shown here is derived from an EMBL/GenBank/DDBJ whole genome shotgun (WGS) entry which is preliminary data.</text>
</comment>
<keyword evidence="6 9" id="KW-0472">Membrane</keyword>